<dbReference type="HOGENOM" id="CLU_056776_3_1_11"/>
<keyword evidence="5" id="KW-0378">Hydrolase</keyword>
<evidence type="ECO:0000313" key="6">
    <source>
        <dbReference type="Proteomes" id="UP000027986"/>
    </source>
</evidence>
<evidence type="ECO:0000259" key="4">
    <source>
        <dbReference type="PROSITE" id="PS51084"/>
    </source>
</evidence>
<dbReference type="SUPFAM" id="SSF54197">
    <property type="entry name" value="HIT-like"/>
    <property type="match status" value="1"/>
</dbReference>
<dbReference type="GO" id="GO:0009117">
    <property type="term" value="P:nucleotide metabolic process"/>
    <property type="evidence" value="ECO:0007669"/>
    <property type="project" value="TreeGrafter"/>
</dbReference>
<dbReference type="PANTHER" id="PTHR46648:SF1">
    <property type="entry name" value="ADENOSINE 5'-MONOPHOSPHORAMIDASE HNT1"/>
    <property type="match status" value="1"/>
</dbReference>
<dbReference type="AlphaFoldDB" id="A0A075JE08"/>
<dbReference type="EMBL" id="CP008889">
    <property type="protein sequence ID" value="AIF40536.1"/>
    <property type="molecule type" value="Genomic_DNA"/>
</dbReference>
<feature type="short sequence motif" description="Histidine triad motif" evidence="2 3">
    <location>
        <begin position="91"/>
        <end position="95"/>
    </location>
</feature>
<dbReference type="PANTHER" id="PTHR46648">
    <property type="entry name" value="HIT FAMILY PROTEIN 1"/>
    <property type="match status" value="1"/>
</dbReference>
<dbReference type="Pfam" id="PF01230">
    <property type="entry name" value="HIT"/>
    <property type="match status" value="1"/>
</dbReference>
<dbReference type="PROSITE" id="PS51084">
    <property type="entry name" value="HIT_2"/>
    <property type="match status" value="1"/>
</dbReference>
<evidence type="ECO:0000256" key="1">
    <source>
        <dbReference type="PIRSR" id="PIRSR601310-1"/>
    </source>
</evidence>
<name>A0A075JE08_9MICO</name>
<feature type="domain" description="HIT" evidence="4">
    <location>
        <begin position="4"/>
        <end position="109"/>
    </location>
</feature>
<dbReference type="Gene3D" id="3.30.428.10">
    <property type="entry name" value="HIT-like"/>
    <property type="match status" value="1"/>
</dbReference>
<dbReference type="GeneID" id="41840698"/>
<reference evidence="5 6" key="1">
    <citation type="submission" date="2014-07" db="EMBL/GenBank/DDBJ databases">
        <title>Genome Sequencing of Dermacoccus nishinomiyaensis.</title>
        <authorList>
            <person name="Hong K.W."/>
            <person name="Chan K.G."/>
        </authorList>
    </citation>
    <scope>NUCLEOTIDE SEQUENCE [LARGE SCALE GENOMIC DNA]</scope>
    <source>
        <strain evidence="5 6">M25</strain>
    </source>
</reference>
<dbReference type="InterPro" id="IPR001310">
    <property type="entry name" value="Histidine_triad_HIT"/>
</dbReference>
<gene>
    <name evidence="5" type="ORF">HX89_05840</name>
</gene>
<protein>
    <submittedName>
        <fullName evidence="5">Diadenosine tetraphosphate hydrolase</fullName>
    </submittedName>
</protein>
<dbReference type="Proteomes" id="UP000027986">
    <property type="component" value="Chromosome"/>
</dbReference>
<dbReference type="InterPro" id="IPR011146">
    <property type="entry name" value="HIT-like"/>
</dbReference>
<evidence type="ECO:0000313" key="5">
    <source>
        <dbReference type="EMBL" id="AIF40536.1"/>
    </source>
</evidence>
<evidence type="ECO:0000256" key="2">
    <source>
        <dbReference type="PIRSR" id="PIRSR601310-3"/>
    </source>
</evidence>
<dbReference type="OrthoDB" id="9784774at2"/>
<organism evidence="5 6">
    <name type="scientific">Dermacoccus nishinomiyaensis</name>
    <dbReference type="NCBI Taxonomy" id="1274"/>
    <lineage>
        <taxon>Bacteria</taxon>
        <taxon>Bacillati</taxon>
        <taxon>Actinomycetota</taxon>
        <taxon>Actinomycetes</taxon>
        <taxon>Micrococcales</taxon>
        <taxon>Dermacoccaceae</taxon>
        <taxon>Dermacoccus</taxon>
    </lineage>
</organism>
<proteinExistence type="predicted"/>
<keyword evidence="6" id="KW-1185">Reference proteome</keyword>
<dbReference type="RefSeq" id="WP_038567719.1">
    <property type="nucleotide sequence ID" value="NZ_CP008889.1"/>
</dbReference>
<feature type="active site" description="Tele-AMP-histidine intermediate" evidence="1">
    <location>
        <position position="93"/>
    </location>
</feature>
<dbReference type="InterPro" id="IPR036265">
    <property type="entry name" value="HIT-like_sf"/>
</dbReference>
<sequence>MASIFSKIIDGDIPAHFVWQDEVCVAFLVIDPITDGHTVVVPRGEIVEWTQAPPSVFAHLTGVAQIIGQAQQRAWQAQRVGLLVEGYEVPHLHLHVWPTQSPAEFDPHAVTRGQDQQILAENAEALRAQLRTDGHAETVPDAASPQT</sequence>
<dbReference type="eggNOG" id="COG0537">
    <property type="taxonomic scope" value="Bacteria"/>
</dbReference>
<evidence type="ECO:0000256" key="3">
    <source>
        <dbReference type="PROSITE-ProRule" id="PRU00464"/>
    </source>
</evidence>
<dbReference type="GO" id="GO:0016787">
    <property type="term" value="F:hydrolase activity"/>
    <property type="evidence" value="ECO:0007669"/>
    <property type="project" value="UniProtKB-KW"/>
</dbReference>
<accession>A0A075JE08</accession>
<dbReference type="PRINTS" id="PR00332">
    <property type="entry name" value="HISTRIAD"/>
</dbReference>
<dbReference type="KEGG" id="dni:HX89_05840"/>